<dbReference type="PANTHER" id="PTHR33162:SF1">
    <property type="entry name" value="SEC-INDEPENDENT PROTEIN TRANSLOCASE PROTEIN TATA, CHLOROPLASTIC"/>
    <property type="match status" value="1"/>
</dbReference>
<dbReference type="GO" id="GO:0016020">
    <property type="term" value="C:membrane"/>
    <property type="evidence" value="ECO:0007669"/>
    <property type="project" value="UniProtKB-SubCell"/>
</dbReference>
<sequence length="112" mass="12558">MSMTEIALILVIAVILFGPDDLPVVARTLGKMIFKVRKFTDEVTREFKSTLSAPNGLIENALKDYPPKDHPPEDKPAQSKKIAEDEELLSYQEIEESSPDKQVNQKDMQAGE</sequence>
<keyword evidence="7" id="KW-0472">Membrane</keyword>
<evidence type="ECO:0000256" key="5">
    <source>
        <dbReference type="ARBA" id="ARBA00022989"/>
    </source>
</evidence>
<gene>
    <name evidence="9" type="ORF">GQ588_09480</name>
</gene>
<protein>
    <submittedName>
        <fullName evidence="9">Twin-arginine translocation protein</fullName>
    </submittedName>
</protein>
<proteinExistence type="predicted"/>
<evidence type="ECO:0000256" key="8">
    <source>
        <dbReference type="SAM" id="MobiDB-lite"/>
    </source>
</evidence>
<keyword evidence="4" id="KW-0653">Protein transport</keyword>
<dbReference type="RefSeq" id="WP_019226359.1">
    <property type="nucleotide sequence ID" value="NZ_CP046996.1"/>
</dbReference>
<comment type="subcellular location">
    <subcellularLocation>
        <location evidence="1">Membrane</location>
        <topology evidence="1">Single-pass membrane protein</topology>
    </subcellularLocation>
</comment>
<organism evidence="9 10">
    <name type="scientific">Dehalobacter restrictus</name>
    <dbReference type="NCBI Taxonomy" id="55583"/>
    <lineage>
        <taxon>Bacteria</taxon>
        <taxon>Bacillati</taxon>
        <taxon>Bacillota</taxon>
        <taxon>Clostridia</taxon>
        <taxon>Eubacteriales</taxon>
        <taxon>Desulfitobacteriaceae</taxon>
        <taxon>Dehalobacter</taxon>
    </lineage>
</organism>
<feature type="compositionally biased region" description="Polar residues" evidence="8">
    <location>
        <begin position="100"/>
        <end position="112"/>
    </location>
</feature>
<name>A0A857DIS5_9FIRM</name>
<accession>A0A857DIS5</accession>
<feature type="compositionally biased region" description="Basic and acidic residues" evidence="8">
    <location>
        <begin position="61"/>
        <end position="83"/>
    </location>
</feature>
<evidence type="ECO:0000256" key="6">
    <source>
        <dbReference type="ARBA" id="ARBA00023010"/>
    </source>
</evidence>
<dbReference type="GO" id="GO:0015031">
    <property type="term" value="P:protein transport"/>
    <property type="evidence" value="ECO:0007669"/>
    <property type="project" value="UniProtKB-KW"/>
</dbReference>
<dbReference type="InterPro" id="IPR003369">
    <property type="entry name" value="TatA/B/E"/>
</dbReference>
<dbReference type="Pfam" id="PF02416">
    <property type="entry name" value="TatA_B_E"/>
    <property type="match status" value="1"/>
</dbReference>
<feature type="compositionally biased region" description="Acidic residues" evidence="8">
    <location>
        <begin position="84"/>
        <end position="97"/>
    </location>
</feature>
<evidence type="ECO:0000313" key="9">
    <source>
        <dbReference type="EMBL" id="QHA00847.1"/>
    </source>
</evidence>
<dbReference type="PANTHER" id="PTHR33162">
    <property type="entry name" value="SEC-INDEPENDENT PROTEIN TRANSLOCASE PROTEIN TATA, CHLOROPLASTIC"/>
    <property type="match status" value="1"/>
</dbReference>
<feature type="region of interest" description="Disordered" evidence="8">
    <location>
        <begin position="58"/>
        <end position="112"/>
    </location>
</feature>
<evidence type="ECO:0000256" key="2">
    <source>
        <dbReference type="ARBA" id="ARBA00022448"/>
    </source>
</evidence>
<dbReference type="Gene3D" id="1.20.5.3310">
    <property type="match status" value="1"/>
</dbReference>
<evidence type="ECO:0000256" key="4">
    <source>
        <dbReference type="ARBA" id="ARBA00022927"/>
    </source>
</evidence>
<reference evidence="9 10" key="1">
    <citation type="submission" date="2019-12" db="EMBL/GenBank/DDBJ databases">
        <title>Sequence classification of anaerobic respiratory reductive dehalogenases: First we see many, then we see few.</title>
        <authorList>
            <person name="Molenda O."/>
            <person name="Puentes Jacome L.A."/>
            <person name="Cao X."/>
            <person name="Nesbo C.L."/>
            <person name="Tang S."/>
            <person name="Morson N."/>
            <person name="Patron J."/>
            <person name="Lomheim L."/>
            <person name="Wishart D.S."/>
            <person name="Edwards E.A."/>
        </authorList>
    </citation>
    <scope>NUCLEOTIDE SEQUENCE [LARGE SCALE GENOMIC DNA]</scope>
    <source>
        <strain evidence="9 10">12DCA</strain>
    </source>
</reference>
<evidence type="ECO:0000256" key="1">
    <source>
        <dbReference type="ARBA" id="ARBA00004167"/>
    </source>
</evidence>
<evidence type="ECO:0000256" key="7">
    <source>
        <dbReference type="ARBA" id="ARBA00023136"/>
    </source>
</evidence>
<dbReference type="EMBL" id="CP046996">
    <property type="protein sequence ID" value="QHA00847.1"/>
    <property type="molecule type" value="Genomic_DNA"/>
</dbReference>
<evidence type="ECO:0000256" key="3">
    <source>
        <dbReference type="ARBA" id="ARBA00022692"/>
    </source>
</evidence>
<dbReference type="Proteomes" id="UP000430508">
    <property type="component" value="Chromosome"/>
</dbReference>
<evidence type="ECO:0000313" key="10">
    <source>
        <dbReference type="Proteomes" id="UP000430508"/>
    </source>
</evidence>
<keyword evidence="6" id="KW-0811">Translocation</keyword>
<keyword evidence="5" id="KW-1133">Transmembrane helix</keyword>
<keyword evidence="3" id="KW-0812">Transmembrane</keyword>
<keyword evidence="2" id="KW-0813">Transport</keyword>
<dbReference type="AlphaFoldDB" id="A0A857DIS5"/>